<gene>
    <name evidence="2" type="ORF">BRETT_002105</name>
</gene>
<evidence type="ECO:0000259" key="1">
    <source>
        <dbReference type="Pfam" id="PF03644"/>
    </source>
</evidence>
<dbReference type="KEGG" id="bbrx:BRETT_002105"/>
<dbReference type="PANTHER" id="PTHR13246">
    <property type="entry name" value="ENDO BETA N-ACETYLGLUCOSAMINIDASE"/>
    <property type="match status" value="1"/>
</dbReference>
<sequence>MSSKPVQAIYFDSLAELLTWYDDLSKEVDSGQTRLDRFRRCSEDYDAYQIEGIDTEEPVKSLKMKREFPNNCSASLAPSLHSHSIISIPPYSSFLRPRFRSVSNQSTSSMRALSRYPSAKTISNHEIGSGYLKENIHRPKVMVCHDFRNGYQDGQDQSTIGYYSHKTGQRYFIQYPQLLESFIYFSHHRISIPPVSWINVCHRNCIKCFGTIIFESTGFLTDLDRLVSKARDGQFIYVDILVSLVERFGFDGFLFNIEARFSNEEISALFIPFIECLKSRLHTLHKKNEVIIYDSFLCPQNKVNYENGVTKFNYNLFSVSDRFFTNYWWSVKHLQSNLRNAGNLGVQRKLFTGYDVWGRGNTIGRGGFDTGSACQLISKYQSNIALFAPAWTYEQLGARNFSTNDTRFWIGLFDGELSVMSSVKPRNCPVFKLNHSSFIFYTDFSNGQGTNFFCKGIRVSNRPWVDGSLQLYLPLTVYRNQGLGLQMSLETLECFHGGSSLKVCYTPYIEEKRNGFPGYKIFSEQQVRDLQLFELNRTCQFNTVGVRVSYKLEQGTGEIFKLKIRYHTQLGHGVKTKTIRKGVMVIPFCSTKERWFTLDNVFSINVGIRETLVLETVEISYDKHNLGLCVHHKKNPSFSYKSYVVEDSIVTSVIDDEPYEKILDNDKIYDNDEDEGWVLVPRGIPGADTLSTTNNSVPRSMNPEIKIGEIAIINSNNYPNKNFFGIQGVRKVRKLATDVDGDLLVWSESSTNFVLYYVIYINDKFQGTSKIAQFFSEFAGRSDTTSSITSELCDKNLEDLEKSEIRKTSGAIIKVRVDIVDRLGVVHVGADLYI</sequence>
<reference evidence="2" key="2">
    <citation type="journal article" name="BMC Genomics">
        <title>New genome assemblies reveal patterns of domestication and adaptation across Brettanomyces (Dekkera) species.</title>
        <authorList>
            <person name="Roach M.J."/>
            <person name="Borneman A.R."/>
        </authorList>
    </citation>
    <scope>NUCLEOTIDE SEQUENCE</scope>
    <source>
        <strain evidence="2">UCD 2041</strain>
    </source>
</reference>
<dbReference type="InterPro" id="IPR005201">
    <property type="entry name" value="TIM_ENGase"/>
</dbReference>
<dbReference type="GO" id="GO:0005829">
    <property type="term" value="C:cytosol"/>
    <property type="evidence" value="ECO:0007669"/>
    <property type="project" value="UniProtKB-SubCell"/>
</dbReference>
<dbReference type="OrthoDB" id="284473at2759"/>
<dbReference type="RefSeq" id="XP_041138434.1">
    <property type="nucleotide sequence ID" value="XM_041280643.1"/>
</dbReference>
<evidence type="ECO:0000313" key="2">
    <source>
        <dbReference type="EMBL" id="QOU21941.1"/>
    </source>
</evidence>
<accession>A0A871RHP7</accession>
<dbReference type="Pfam" id="PF03644">
    <property type="entry name" value="Glyco_hydro_85"/>
    <property type="match status" value="1"/>
</dbReference>
<feature type="domain" description="Cytosolic endo-beta-N-acetylglucosaminidase TIM barrel" evidence="1">
    <location>
        <begin position="164"/>
        <end position="452"/>
    </location>
</feature>
<dbReference type="GO" id="GO:0033925">
    <property type="term" value="F:mannosyl-glycoprotein endo-beta-N-acetylglucosaminidase activity"/>
    <property type="evidence" value="ECO:0007669"/>
    <property type="project" value="UniProtKB-EC"/>
</dbReference>
<dbReference type="GeneID" id="64574029"/>
<protein>
    <recommendedName>
        <fullName evidence="1">Cytosolic endo-beta-N-acetylglucosaminidase TIM barrel domain-containing protein</fullName>
    </recommendedName>
</protein>
<proteinExistence type="predicted"/>
<dbReference type="Gene3D" id="3.20.20.80">
    <property type="entry name" value="Glycosidases"/>
    <property type="match status" value="1"/>
</dbReference>
<organism evidence="2 3">
    <name type="scientific">Dekkera bruxellensis</name>
    <name type="common">Brettanomyces custersii</name>
    <dbReference type="NCBI Taxonomy" id="5007"/>
    <lineage>
        <taxon>Eukaryota</taxon>
        <taxon>Fungi</taxon>
        <taxon>Dikarya</taxon>
        <taxon>Ascomycota</taxon>
        <taxon>Saccharomycotina</taxon>
        <taxon>Pichiomycetes</taxon>
        <taxon>Pichiales</taxon>
        <taxon>Pichiaceae</taxon>
        <taxon>Brettanomyces</taxon>
    </lineage>
</organism>
<name>A0A871RHP7_DEKBR</name>
<dbReference type="InterPro" id="IPR032979">
    <property type="entry name" value="ENGase"/>
</dbReference>
<dbReference type="Gene3D" id="2.60.120.260">
    <property type="entry name" value="Galactose-binding domain-like"/>
    <property type="match status" value="1"/>
</dbReference>
<dbReference type="EMBL" id="CP063137">
    <property type="protein sequence ID" value="QOU21941.1"/>
    <property type="molecule type" value="Genomic_DNA"/>
</dbReference>
<dbReference type="PANTHER" id="PTHR13246:SF1">
    <property type="entry name" value="CYTOSOLIC ENDO-BETA-N-ACETYLGLUCOSAMINIDASE"/>
    <property type="match status" value="1"/>
</dbReference>
<dbReference type="Proteomes" id="UP000663131">
    <property type="component" value="Chromosome 9"/>
</dbReference>
<reference evidence="2" key="1">
    <citation type="submission" date="2020-10" db="EMBL/GenBank/DDBJ databases">
        <authorList>
            <person name="Palmer J.M."/>
        </authorList>
    </citation>
    <scope>NUCLEOTIDE SEQUENCE</scope>
    <source>
        <strain evidence="2">UCD 2041</strain>
    </source>
</reference>
<evidence type="ECO:0000313" key="3">
    <source>
        <dbReference type="Proteomes" id="UP000663131"/>
    </source>
</evidence>
<dbReference type="AlphaFoldDB" id="A0A871RHP7"/>